<dbReference type="Pfam" id="PF00535">
    <property type="entry name" value="Glycos_transf_2"/>
    <property type="match status" value="1"/>
</dbReference>
<protein>
    <submittedName>
        <fullName evidence="2">Glycosyltransferase family 2 protein</fullName>
    </submittedName>
</protein>
<keyword evidence="3" id="KW-1185">Reference proteome</keyword>
<dbReference type="EMBL" id="SMRP01000044">
    <property type="protein sequence ID" value="TDG17408.1"/>
    <property type="molecule type" value="Genomic_DNA"/>
</dbReference>
<dbReference type="RefSeq" id="WP_133199917.1">
    <property type="nucleotide sequence ID" value="NZ_JBHUCW010000013.1"/>
</dbReference>
<dbReference type="InterPro" id="IPR001173">
    <property type="entry name" value="Glyco_trans_2-like"/>
</dbReference>
<dbReference type="PANTHER" id="PTHR43179">
    <property type="entry name" value="RHAMNOSYLTRANSFERASE WBBL"/>
    <property type="match status" value="1"/>
</dbReference>
<evidence type="ECO:0000259" key="1">
    <source>
        <dbReference type="Pfam" id="PF00535"/>
    </source>
</evidence>
<comment type="caution">
    <text evidence="2">The sequence shown here is derived from an EMBL/GenBank/DDBJ whole genome shotgun (WGS) entry which is preliminary data.</text>
</comment>
<dbReference type="CDD" id="cd04186">
    <property type="entry name" value="GT_2_like_c"/>
    <property type="match status" value="1"/>
</dbReference>
<dbReference type="OrthoDB" id="9771846at2"/>
<proteinExistence type="predicted"/>
<evidence type="ECO:0000313" key="3">
    <source>
        <dbReference type="Proteomes" id="UP000295722"/>
    </source>
</evidence>
<organism evidence="2 3">
    <name type="scientific">Paraburkholderia silviterrae</name>
    <dbReference type="NCBI Taxonomy" id="2528715"/>
    <lineage>
        <taxon>Bacteria</taxon>
        <taxon>Pseudomonadati</taxon>
        <taxon>Pseudomonadota</taxon>
        <taxon>Betaproteobacteria</taxon>
        <taxon>Burkholderiales</taxon>
        <taxon>Burkholderiaceae</taxon>
        <taxon>Paraburkholderia</taxon>
    </lineage>
</organism>
<reference evidence="2 3" key="1">
    <citation type="submission" date="2019-03" db="EMBL/GenBank/DDBJ databases">
        <title>Paraburkholderia sp. 4M-K11, isolated from subtropical forest soil.</title>
        <authorList>
            <person name="Gao Z.-H."/>
            <person name="Qiu L.-H."/>
        </authorList>
    </citation>
    <scope>NUCLEOTIDE SEQUENCE [LARGE SCALE GENOMIC DNA]</scope>
    <source>
        <strain evidence="2 3">4M-K11</strain>
    </source>
</reference>
<dbReference type="PANTHER" id="PTHR43179:SF10">
    <property type="entry name" value="GLYCOSYL TRANSFERASE"/>
    <property type="match status" value="1"/>
</dbReference>
<sequence>MNRTARPDCWVSISVVTYHPDRRLLEETMDTLADALEVLASKRTSDGPPSIAGIWLVDNGGTQVPAGMAERFVRKQFEFTVVSGHGNVGYGRGHNLAIMAANSEFHLVLNPDVRLSKDAMANAVDFMMRHEAVGMLAPYVSDDDGKQQYLCRRFPKVADLVLRGFAPRSVQRMFRHRLDRYEMRDRCASNADVWDPAIVSGCFMLCRTRALQAVGGFDPSYFLYFEDYDLSLRIAKVARLVYCPAVRIVHHGGGAARKGAKHIRMFAVSAVRFFNRFGWRWL</sequence>
<dbReference type="Gene3D" id="3.90.550.10">
    <property type="entry name" value="Spore Coat Polysaccharide Biosynthesis Protein SpsA, Chain A"/>
    <property type="match status" value="1"/>
</dbReference>
<dbReference type="Proteomes" id="UP000295722">
    <property type="component" value="Unassembled WGS sequence"/>
</dbReference>
<accession>A0A4R5LZ05</accession>
<dbReference type="SUPFAM" id="SSF53448">
    <property type="entry name" value="Nucleotide-diphospho-sugar transferases"/>
    <property type="match status" value="1"/>
</dbReference>
<evidence type="ECO:0000313" key="2">
    <source>
        <dbReference type="EMBL" id="TDG17408.1"/>
    </source>
</evidence>
<dbReference type="InterPro" id="IPR029044">
    <property type="entry name" value="Nucleotide-diphossugar_trans"/>
</dbReference>
<feature type="domain" description="Glycosyltransferase 2-like" evidence="1">
    <location>
        <begin position="27"/>
        <end position="169"/>
    </location>
</feature>
<dbReference type="GO" id="GO:0016740">
    <property type="term" value="F:transferase activity"/>
    <property type="evidence" value="ECO:0007669"/>
    <property type="project" value="UniProtKB-KW"/>
</dbReference>
<gene>
    <name evidence="2" type="ORF">EYW47_37830</name>
</gene>
<keyword evidence="2" id="KW-0808">Transferase</keyword>
<name>A0A4R5LZ05_9BURK</name>
<dbReference type="AlphaFoldDB" id="A0A4R5LZ05"/>